<accession>A0A075LLR0</accession>
<dbReference type="PANTHER" id="PTHR10429:SF0">
    <property type="entry name" value="DNA-3-METHYLADENINE GLYCOSYLASE"/>
    <property type="match status" value="1"/>
</dbReference>
<dbReference type="Pfam" id="PF02245">
    <property type="entry name" value="Pur_DNA_glyco"/>
    <property type="match status" value="1"/>
</dbReference>
<dbReference type="InterPro" id="IPR036995">
    <property type="entry name" value="MPG_sf"/>
</dbReference>
<protein>
    <recommendedName>
        <fullName evidence="5">Putative 3-methyladenine DNA glycosylase</fullName>
        <ecNumber evidence="5">3.2.2.-</ecNumber>
    </recommendedName>
</protein>
<dbReference type="KEGG" id="tap:GZ22_01030"/>
<proteinExistence type="inferred from homology"/>
<evidence type="ECO:0000313" key="9">
    <source>
        <dbReference type="Proteomes" id="UP000199735"/>
    </source>
</evidence>
<organism evidence="6 8">
    <name type="scientific">Terribacillus saccharophilus</name>
    <dbReference type="NCBI Taxonomy" id="361277"/>
    <lineage>
        <taxon>Bacteria</taxon>
        <taxon>Bacillati</taxon>
        <taxon>Bacillota</taxon>
        <taxon>Bacilli</taxon>
        <taxon>Bacillales</taxon>
        <taxon>Bacillaceae</taxon>
        <taxon>Terribacillus</taxon>
    </lineage>
</organism>
<dbReference type="EC" id="3.2.2.-" evidence="5"/>
<reference evidence="7 9" key="2">
    <citation type="submission" date="2016-10" db="EMBL/GenBank/DDBJ databases">
        <authorList>
            <person name="Varghese N."/>
            <person name="Submissions S."/>
        </authorList>
    </citation>
    <scope>NUCLEOTIDE SEQUENCE [LARGE SCALE GENOMIC DNA]</scope>
    <source>
        <strain evidence="7 9">DSM 21619</strain>
    </source>
</reference>
<keyword evidence="4 5" id="KW-0234">DNA repair</keyword>
<dbReference type="GO" id="GO:0003677">
    <property type="term" value="F:DNA binding"/>
    <property type="evidence" value="ECO:0007669"/>
    <property type="project" value="InterPro"/>
</dbReference>
<keyword evidence="3 5" id="KW-0378">Hydrolase</keyword>
<sequence length="195" mass="22119">MTSYPPLPQSFYQQPTLELAQSLLGCLLVHETSEGITSGYIVETEAYRGALDRAAHSFNNRRTKRTEIMFHTPGHIYTYTMHRQVLLNVVSADAEIPEAVLIRALEPKDGMPLMETRRPGRKPRELTNGPGKLCQAMGIIQSHYGGHFINPPLYITEGYNPEQVETGPRIGIPNAQEAKDFPWRFWVHGNRYVSR</sequence>
<dbReference type="CDD" id="cd00540">
    <property type="entry name" value="AAG"/>
    <property type="match status" value="1"/>
</dbReference>
<dbReference type="PANTHER" id="PTHR10429">
    <property type="entry name" value="DNA-3-METHYLADENINE GLYCOSYLASE"/>
    <property type="match status" value="1"/>
</dbReference>
<gene>
    <name evidence="6" type="ORF">GZ22_01030</name>
    <name evidence="7" type="ORF">SAMN04489762_2710</name>
</gene>
<dbReference type="EMBL" id="CP008876">
    <property type="protein sequence ID" value="AIF65378.1"/>
    <property type="molecule type" value="Genomic_DNA"/>
</dbReference>
<evidence type="ECO:0000313" key="7">
    <source>
        <dbReference type="EMBL" id="SEN73721.1"/>
    </source>
</evidence>
<dbReference type="Gene3D" id="3.10.300.10">
    <property type="entry name" value="Methylpurine-DNA glycosylase (MPG)"/>
    <property type="match status" value="1"/>
</dbReference>
<dbReference type="FunFam" id="3.10.300.10:FF:000001">
    <property type="entry name" value="Putative 3-methyladenine DNA glycosylase"/>
    <property type="match status" value="1"/>
</dbReference>
<dbReference type="RefSeq" id="WP_038557832.1">
    <property type="nucleotide sequence ID" value="NZ_CP008876.1"/>
</dbReference>
<dbReference type="AlphaFoldDB" id="A0A075LLR0"/>
<dbReference type="GO" id="GO:0006284">
    <property type="term" value="P:base-excision repair"/>
    <property type="evidence" value="ECO:0007669"/>
    <property type="project" value="InterPro"/>
</dbReference>
<dbReference type="HAMAP" id="MF_00527">
    <property type="entry name" value="3MGH"/>
    <property type="match status" value="1"/>
</dbReference>
<dbReference type="Proteomes" id="UP000199735">
    <property type="component" value="Unassembled WGS sequence"/>
</dbReference>
<evidence type="ECO:0000256" key="5">
    <source>
        <dbReference type="HAMAP-Rule" id="MF_00527"/>
    </source>
</evidence>
<dbReference type="EMBL" id="FOCD01000003">
    <property type="protein sequence ID" value="SEN73721.1"/>
    <property type="molecule type" value="Genomic_DNA"/>
</dbReference>
<evidence type="ECO:0000256" key="3">
    <source>
        <dbReference type="ARBA" id="ARBA00022801"/>
    </source>
</evidence>
<evidence type="ECO:0000313" key="6">
    <source>
        <dbReference type="EMBL" id="AIF65378.1"/>
    </source>
</evidence>
<accession>A0AAX2EHQ6</accession>
<dbReference type="InterPro" id="IPR011034">
    <property type="entry name" value="Formyl_transferase-like_C_sf"/>
</dbReference>
<dbReference type="GO" id="GO:0003905">
    <property type="term" value="F:alkylbase DNA N-glycosylase activity"/>
    <property type="evidence" value="ECO:0007669"/>
    <property type="project" value="InterPro"/>
</dbReference>
<evidence type="ECO:0000256" key="2">
    <source>
        <dbReference type="ARBA" id="ARBA00022763"/>
    </source>
</evidence>
<dbReference type="NCBIfam" id="TIGR00567">
    <property type="entry name" value="3mg"/>
    <property type="match status" value="1"/>
</dbReference>
<dbReference type="SUPFAM" id="SSF50486">
    <property type="entry name" value="FMT C-terminal domain-like"/>
    <property type="match status" value="1"/>
</dbReference>
<name>A0A075LLR0_9BACI</name>
<evidence type="ECO:0000256" key="1">
    <source>
        <dbReference type="ARBA" id="ARBA00009232"/>
    </source>
</evidence>
<evidence type="ECO:0000256" key="4">
    <source>
        <dbReference type="ARBA" id="ARBA00023204"/>
    </source>
</evidence>
<dbReference type="InterPro" id="IPR003180">
    <property type="entry name" value="MPG"/>
</dbReference>
<keyword evidence="2 5" id="KW-0227">DNA damage</keyword>
<dbReference type="GeneID" id="34222501"/>
<dbReference type="NCBIfam" id="NF002002">
    <property type="entry name" value="PRK00802.1-2"/>
    <property type="match status" value="1"/>
</dbReference>
<dbReference type="OrthoDB" id="9794313at2"/>
<dbReference type="Proteomes" id="UP000027980">
    <property type="component" value="Chromosome"/>
</dbReference>
<reference evidence="6 8" key="1">
    <citation type="submission" date="2014-07" db="EMBL/GenBank/DDBJ databases">
        <title>Complete genome sequence of a moderately halophilic bacterium Terribacillus aidingensis MP602, isolated from Cryptomeria fortunei in Tianmu mountain in China.</title>
        <authorList>
            <person name="Wang Y."/>
            <person name="Lu P."/>
            <person name="Zhang L."/>
        </authorList>
    </citation>
    <scope>NUCLEOTIDE SEQUENCE [LARGE SCALE GENOMIC DNA]</scope>
    <source>
        <strain evidence="6 8">MP602</strain>
    </source>
</reference>
<dbReference type="HOGENOM" id="CLU_060471_2_0_9"/>
<comment type="similarity">
    <text evidence="1 5">Belongs to the DNA glycosylase MPG family.</text>
</comment>
<evidence type="ECO:0000313" key="8">
    <source>
        <dbReference type="Proteomes" id="UP000027980"/>
    </source>
</evidence>